<dbReference type="NCBIfam" id="TIGR00022">
    <property type="entry name" value="YhcH/YjgK/YiaL family protein"/>
    <property type="match status" value="1"/>
</dbReference>
<dbReference type="RefSeq" id="WP_237977616.1">
    <property type="nucleotide sequence ID" value="NZ_JAKNCT010000001.1"/>
</dbReference>
<proteinExistence type="predicted"/>
<dbReference type="EMBL" id="JAKNCT010000001">
    <property type="protein sequence ID" value="MCG5029960.1"/>
    <property type="molecule type" value="Genomic_DNA"/>
</dbReference>
<accession>A0ABS9MMW3</accession>
<dbReference type="Gene3D" id="2.60.120.370">
    <property type="entry name" value="YhcH/YjgK/YiaL"/>
    <property type="match status" value="1"/>
</dbReference>
<reference evidence="1 2" key="1">
    <citation type="submission" date="2022-02" db="EMBL/GenBank/DDBJ databases">
        <title>Mesosutterella porci, a novel member of the family Sutterellaceae from pig feces.</title>
        <authorList>
            <person name="Wylensek D."/>
            <person name="Clavel T."/>
        </authorList>
    </citation>
    <scope>NUCLEOTIDE SEQUENCE [LARGE SCALE GENOMIC DNA]</scope>
    <source>
        <strain evidence="2">oilRF-744-wt-GAM-9</strain>
    </source>
</reference>
<dbReference type="InterPro" id="IPR037012">
    <property type="entry name" value="NanQ/TabA/YiaL_sf"/>
</dbReference>
<keyword evidence="2" id="KW-1185">Reference proteome</keyword>
<evidence type="ECO:0000313" key="1">
    <source>
        <dbReference type="EMBL" id="MCG5029960.1"/>
    </source>
</evidence>
<comment type="caution">
    <text evidence="1">The sequence shown here is derived from an EMBL/GenBank/DDBJ whole genome shotgun (WGS) entry which is preliminary data.</text>
</comment>
<organism evidence="1 2">
    <name type="scientific">Mesosutterella porci</name>
    <dbReference type="NCBI Taxonomy" id="2915351"/>
    <lineage>
        <taxon>Bacteria</taxon>
        <taxon>Pseudomonadati</taxon>
        <taxon>Pseudomonadota</taxon>
        <taxon>Betaproteobacteria</taxon>
        <taxon>Burkholderiales</taxon>
        <taxon>Sutterellaceae</taxon>
        <taxon>Mesosutterella</taxon>
    </lineage>
</organism>
<dbReference type="SUPFAM" id="SSF51197">
    <property type="entry name" value="Clavaminate synthase-like"/>
    <property type="match status" value="1"/>
</dbReference>
<dbReference type="Proteomes" id="UP001297600">
    <property type="component" value="Unassembled WGS sequence"/>
</dbReference>
<dbReference type="PANTHER" id="PTHR34986">
    <property type="entry name" value="EVOLVED BETA-GALACTOSIDASE SUBUNIT BETA"/>
    <property type="match status" value="1"/>
</dbReference>
<dbReference type="Pfam" id="PF04074">
    <property type="entry name" value="DUF386"/>
    <property type="match status" value="1"/>
</dbReference>
<name>A0ABS9MMW3_9BURK</name>
<sequence>MFVGSLQRWGKESVSLHPAFARAMALFLQKGGAALPLGRHELEGGDIYVNVEEGETRPPEQRRFEMHRAFVDVQIVLEGEERMDCAVVPPTEPALEEDFEGRDIAFYPDPQRFQTVLLGAGDFAVFLPGEPHAPNLACGEPSWHKKAVIKIRAALLG</sequence>
<protein>
    <submittedName>
        <fullName evidence="1">YhcH/YjgK/YiaL family protein</fullName>
    </submittedName>
</protein>
<dbReference type="PANTHER" id="PTHR34986:SF4">
    <property type="entry name" value="EVOLVED BETA-GALACTOSIDASE SUBUNIT BETA-RELATED"/>
    <property type="match status" value="1"/>
</dbReference>
<dbReference type="InterPro" id="IPR004375">
    <property type="entry name" value="NanQ/TabA/YiaL"/>
</dbReference>
<gene>
    <name evidence="1" type="ORF">MAF45_00615</name>
</gene>
<evidence type="ECO:0000313" key="2">
    <source>
        <dbReference type="Proteomes" id="UP001297600"/>
    </source>
</evidence>